<sequence>MKHNIDDPTSKHHHRHRHKLADTYEYNPYYTVPDFQNIYLDKGIDFDIVAIDNENKNEWVKTPSDQISELKDKKHQHWPIKREAVIEGDLVLGGLMMVHERSENMTCGPVMPQGGVQPLETMLYTLDIINHKLKLIPGVVIGAHVLDDCDRDTYGLEMAVDFIKGSISNIDDAEYACNATAMRKVISGVVGAASSVTSVQVANLLRLFKIPQVSFFSTSPELSNKARFEYFTRTIPSDLHQVRAMVEIVKKLGWSYVSIIYEESSYGIKAFEELEALLARNGICIAVKEKLVKDSGVADESSYDDIVQKLLTKPRARGAIIFGSDQEVAGVMRAVERANATHSFSWVGSDGWSARTLVSDGNERAVEGTISVQPQANDVIGFKEYFLGLNMKNNRRNPWFVEFWEHHFQCRYPGSPRTPYNGHHKRRCSGMERLTVDNTEFERQLQFVSDAVMAFAYAISCRKLYKKAKVDWLVSLPAFVMGQENPYLKRPSGMKKEGRLPEAWEDGIKGIAVGLKNCGKDEGQVEELVDASLFRRSSNVKRNDMSLF</sequence>
<dbReference type="InterPro" id="IPR000337">
    <property type="entry name" value="GPCR_3"/>
</dbReference>
<keyword evidence="3" id="KW-1133">Transmembrane helix</keyword>
<name>A0A821VG87_9NEOP</name>
<dbReference type="FunFam" id="3.40.50.2300:FF:000145">
    <property type="entry name" value="Glutamate receptor, metabotropic"/>
    <property type="match status" value="1"/>
</dbReference>
<dbReference type="AlphaFoldDB" id="A0A821VG87"/>
<evidence type="ECO:0000259" key="7">
    <source>
        <dbReference type="Pfam" id="PF01094"/>
    </source>
</evidence>
<evidence type="ECO:0000313" key="9">
    <source>
        <dbReference type="Proteomes" id="UP000663880"/>
    </source>
</evidence>
<feature type="domain" description="Receptor ligand binding region" evidence="7">
    <location>
        <begin position="118"/>
        <end position="460"/>
    </location>
</feature>
<comment type="subcellular location">
    <subcellularLocation>
        <location evidence="1">Membrane</location>
        <topology evidence="1">Multi-pass membrane protein</topology>
    </subcellularLocation>
</comment>
<keyword evidence="2" id="KW-0812">Transmembrane</keyword>
<evidence type="ECO:0000313" key="8">
    <source>
        <dbReference type="EMBL" id="CAF4907624.1"/>
    </source>
</evidence>
<dbReference type="EMBL" id="CAJOBZ010000043">
    <property type="protein sequence ID" value="CAF4907624.1"/>
    <property type="molecule type" value="Genomic_DNA"/>
</dbReference>
<dbReference type="FunFam" id="3.40.50.2300:FF:000681">
    <property type="entry name" value="Metabotropic glutamate receptor-like Protein"/>
    <property type="match status" value="1"/>
</dbReference>
<dbReference type="GO" id="GO:0016020">
    <property type="term" value="C:membrane"/>
    <property type="evidence" value="ECO:0007669"/>
    <property type="project" value="UniProtKB-SubCell"/>
</dbReference>
<dbReference type="Proteomes" id="UP000663880">
    <property type="component" value="Unassembled WGS sequence"/>
</dbReference>
<evidence type="ECO:0000256" key="6">
    <source>
        <dbReference type="ARBA" id="ARBA00023180"/>
    </source>
</evidence>
<dbReference type="InterPro" id="IPR028082">
    <property type="entry name" value="Peripla_BP_I"/>
</dbReference>
<keyword evidence="9" id="KW-1185">Reference proteome</keyword>
<dbReference type="SUPFAM" id="SSF53822">
    <property type="entry name" value="Periplasmic binding protein-like I"/>
    <property type="match status" value="1"/>
</dbReference>
<dbReference type="GO" id="GO:0004930">
    <property type="term" value="F:G protein-coupled receptor activity"/>
    <property type="evidence" value="ECO:0007669"/>
    <property type="project" value="InterPro"/>
</dbReference>
<dbReference type="InterPro" id="IPR001828">
    <property type="entry name" value="ANF_lig-bd_rcpt"/>
</dbReference>
<dbReference type="Gene3D" id="3.40.50.2300">
    <property type="match status" value="2"/>
</dbReference>
<dbReference type="Pfam" id="PF01094">
    <property type="entry name" value="ANF_receptor"/>
    <property type="match status" value="1"/>
</dbReference>
<reference evidence="8" key="1">
    <citation type="submission" date="2021-02" db="EMBL/GenBank/DDBJ databases">
        <authorList>
            <person name="Steward A R."/>
        </authorList>
    </citation>
    <scope>NUCLEOTIDE SEQUENCE</scope>
</reference>
<dbReference type="InterPro" id="IPR050726">
    <property type="entry name" value="mGluR"/>
</dbReference>
<keyword evidence="4" id="KW-0472">Membrane</keyword>
<gene>
    <name evidence="8" type="ORF">PMACD_LOCUS11840</name>
</gene>
<evidence type="ECO:0000256" key="3">
    <source>
        <dbReference type="ARBA" id="ARBA00022989"/>
    </source>
</evidence>
<organism evidence="8 9">
    <name type="scientific">Pieris macdunnoughi</name>
    <dbReference type="NCBI Taxonomy" id="345717"/>
    <lineage>
        <taxon>Eukaryota</taxon>
        <taxon>Metazoa</taxon>
        <taxon>Ecdysozoa</taxon>
        <taxon>Arthropoda</taxon>
        <taxon>Hexapoda</taxon>
        <taxon>Insecta</taxon>
        <taxon>Pterygota</taxon>
        <taxon>Neoptera</taxon>
        <taxon>Endopterygota</taxon>
        <taxon>Lepidoptera</taxon>
        <taxon>Glossata</taxon>
        <taxon>Ditrysia</taxon>
        <taxon>Papilionoidea</taxon>
        <taxon>Pieridae</taxon>
        <taxon>Pierinae</taxon>
        <taxon>Pieris</taxon>
    </lineage>
</organism>
<comment type="caution">
    <text evidence="8">The sequence shown here is derived from an EMBL/GenBank/DDBJ whole genome shotgun (WGS) entry which is preliminary data.</text>
</comment>
<dbReference type="PRINTS" id="PR00248">
    <property type="entry name" value="GPCRMGR"/>
</dbReference>
<protein>
    <recommendedName>
        <fullName evidence="7">Receptor ligand binding region domain-containing protein</fullName>
    </recommendedName>
</protein>
<dbReference type="OrthoDB" id="425344at2759"/>
<proteinExistence type="predicted"/>
<evidence type="ECO:0000256" key="1">
    <source>
        <dbReference type="ARBA" id="ARBA00004141"/>
    </source>
</evidence>
<evidence type="ECO:0000256" key="5">
    <source>
        <dbReference type="ARBA" id="ARBA00023170"/>
    </source>
</evidence>
<keyword evidence="5" id="KW-0675">Receptor</keyword>
<evidence type="ECO:0000256" key="2">
    <source>
        <dbReference type="ARBA" id="ARBA00022692"/>
    </source>
</evidence>
<dbReference type="PANTHER" id="PTHR24060">
    <property type="entry name" value="METABOTROPIC GLUTAMATE RECEPTOR"/>
    <property type="match status" value="1"/>
</dbReference>
<evidence type="ECO:0000256" key="4">
    <source>
        <dbReference type="ARBA" id="ARBA00023136"/>
    </source>
</evidence>
<accession>A0A821VG87</accession>
<keyword evidence="6" id="KW-0325">Glycoprotein</keyword>